<dbReference type="InterPro" id="IPR000917">
    <property type="entry name" value="Sulfatase_N"/>
</dbReference>
<dbReference type="KEGG" id="ast:Asulf_00047"/>
<evidence type="ECO:0000313" key="3">
    <source>
        <dbReference type="Proteomes" id="UP000013307"/>
    </source>
</evidence>
<dbReference type="Gene3D" id="3.40.720.10">
    <property type="entry name" value="Alkaline Phosphatase, subunit A"/>
    <property type="match status" value="1"/>
</dbReference>
<dbReference type="HOGENOM" id="CLU_958681_0_0_2"/>
<dbReference type="EMBL" id="CP005290">
    <property type="protein sequence ID" value="AGK60083.1"/>
    <property type="molecule type" value="Genomic_DNA"/>
</dbReference>
<dbReference type="InterPro" id="IPR052701">
    <property type="entry name" value="GAG_Ulvan_Degrading_Sulfatases"/>
</dbReference>
<dbReference type="AlphaFoldDB" id="N0BAR4"/>
<dbReference type="PANTHER" id="PTHR43751:SF3">
    <property type="entry name" value="SULFATASE N-TERMINAL DOMAIN-CONTAINING PROTEIN"/>
    <property type="match status" value="1"/>
</dbReference>
<organism evidence="2 3">
    <name type="scientific">Archaeoglobus sulfaticallidus PM70-1</name>
    <dbReference type="NCBI Taxonomy" id="387631"/>
    <lineage>
        <taxon>Archaea</taxon>
        <taxon>Methanobacteriati</taxon>
        <taxon>Methanobacteriota</taxon>
        <taxon>Archaeoglobi</taxon>
        <taxon>Archaeoglobales</taxon>
        <taxon>Archaeoglobaceae</taxon>
        <taxon>Archaeoglobus</taxon>
    </lineage>
</organism>
<feature type="domain" description="Sulfatase N-terminal" evidence="1">
    <location>
        <begin position="8"/>
        <end position="334"/>
    </location>
</feature>
<dbReference type="SUPFAM" id="SSF53649">
    <property type="entry name" value="Alkaline phosphatase-like"/>
    <property type="match status" value="1"/>
</dbReference>
<name>N0BAR4_9EURY</name>
<proteinExistence type="predicted"/>
<dbReference type="GeneID" id="15391693"/>
<dbReference type="eggNOG" id="arCOG02785">
    <property type="taxonomic scope" value="Archaea"/>
</dbReference>
<dbReference type="RefSeq" id="WP_015589682.1">
    <property type="nucleotide sequence ID" value="NC_021169.1"/>
</dbReference>
<keyword evidence="3" id="KW-1185">Reference proteome</keyword>
<protein>
    <recommendedName>
        <fullName evidence="1">Sulfatase N-terminal domain-containing protein</fullName>
    </recommendedName>
</protein>
<gene>
    <name evidence="2" type="ORF">Asulf_00047</name>
</gene>
<dbReference type="OrthoDB" id="3164at2157"/>
<dbReference type="CDD" id="cd16148">
    <property type="entry name" value="sulfatase_like"/>
    <property type="match status" value="1"/>
</dbReference>
<evidence type="ECO:0000313" key="2">
    <source>
        <dbReference type="EMBL" id="AGK60083.1"/>
    </source>
</evidence>
<reference evidence="2 3" key="1">
    <citation type="journal article" date="2013" name="Genome Announc.">
        <title>Complete Genome Sequence of the Thermophilic and Facultatively Chemolithoautotrophic Sulfate Reducer Archaeoglobus sulfaticallidus Strain PM70-1T.</title>
        <authorList>
            <person name="Stokke R."/>
            <person name="Hocking W.P."/>
            <person name="Steinsbu B.O."/>
            <person name="Steen I.H."/>
        </authorList>
    </citation>
    <scope>NUCLEOTIDE SEQUENCE [LARGE SCALE GENOMIC DNA]</scope>
    <source>
        <strain evidence="2">PM70-1</strain>
    </source>
</reference>
<dbReference type="Proteomes" id="UP000013307">
    <property type="component" value="Chromosome"/>
</dbReference>
<dbReference type="STRING" id="387631.Asulf_00047"/>
<evidence type="ECO:0000259" key="1">
    <source>
        <dbReference type="Pfam" id="PF00884"/>
    </source>
</evidence>
<dbReference type="PANTHER" id="PTHR43751">
    <property type="entry name" value="SULFATASE"/>
    <property type="match status" value="1"/>
</dbReference>
<dbReference type="Pfam" id="PF00884">
    <property type="entry name" value="Sulfatase"/>
    <property type="match status" value="1"/>
</dbReference>
<sequence>MKDDIVRPNIIFIVIDALRARNLSCYGYSKLTSPNIDNIAKKGILFENAYSCTNTTDPSITTIFSGKYILSHGIIHHGTLVQKSEINKLKESGTYFLPEILKSYGYVTCAFDILGRWHKRGYDFYIGPSGSSAAVGGIIKRIKRTASKFPSPIYKFLKVLYLKIRGESEPVIYDDAKILTNKAIRFIDQNLGKKFFLFIHYWDVHQYNPPKEYIGKFSIDDNIQSEEEILNQITYPTTLPSVKEGLLRHIVSREIKTVSDFIARYDEAIYFVDHEIGRLIEHLEKKKILDDTFIILTADHGESLFEHGIFVDHHGLYDVNIHIPLIFLYPEIGEHKK</sequence>
<accession>N0BAR4</accession>
<dbReference type="InterPro" id="IPR017850">
    <property type="entry name" value="Alkaline_phosphatase_core_sf"/>
</dbReference>